<proteinExistence type="inferred from homology"/>
<evidence type="ECO:0000256" key="2">
    <source>
        <dbReference type="SAM" id="SignalP"/>
    </source>
</evidence>
<evidence type="ECO:0000259" key="3">
    <source>
        <dbReference type="SMART" id="SM00645"/>
    </source>
</evidence>
<dbReference type="GO" id="GO:0006508">
    <property type="term" value="P:proteolysis"/>
    <property type="evidence" value="ECO:0007669"/>
    <property type="project" value="UniProtKB-KW"/>
</dbReference>
<keyword evidence="5" id="KW-1185">Reference proteome</keyword>
<keyword evidence="4" id="KW-0378">Hydrolase</keyword>
<evidence type="ECO:0000313" key="4">
    <source>
        <dbReference type="EMBL" id="MBB2890624.1"/>
    </source>
</evidence>
<organism evidence="4 5">
    <name type="scientific">Flexivirga oryzae</name>
    <dbReference type="NCBI Taxonomy" id="1794944"/>
    <lineage>
        <taxon>Bacteria</taxon>
        <taxon>Bacillati</taxon>
        <taxon>Actinomycetota</taxon>
        <taxon>Actinomycetes</taxon>
        <taxon>Micrococcales</taxon>
        <taxon>Dermacoccaceae</taxon>
        <taxon>Flexivirga</taxon>
    </lineage>
</organism>
<keyword evidence="4" id="KW-0645">Protease</keyword>
<dbReference type="Pfam" id="PF00112">
    <property type="entry name" value="Peptidase_C1"/>
    <property type="match status" value="1"/>
</dbReference>
<evidence type="ECO:0000313" key="5">
    <source>
        <dbReference type="Proteomes" id="UP000559182"/>
    </source>
</evidence>
<dbReference type="PROSITE" id="PS00639">
    <property type="entry name" value="THIOL_PROTEASE_HIS"/>
    <property type="match status" value="1"/>
</dbReference>
<dbReference type="Gene3D" id="3.90.70.10">
    <property type="entry name" value="Cysteine proteinases"/>
    <property type="match status" value="1"/>
</dbReference>
<dbReference type="InterPro" id="IPR025660">
    <property type="entry name" value="Pept_his_AS"/>
</dbReference>
<dbReference type="CDD" id="cd02619">
    <property type="entry name" value="Peptidase_C1"/>
    <property type="match status" value="1"/>
</dbReference>
<dbReference type="Proteomes" id="UP000559182">
    <property type="component" value="Unassembled WGS sequence"/>
</dbReference>
<gene>
    <name evidence="4" type="ORF">FHU39_000608</name>
</gene>
<feature type="domain" description="Peptidase C1A papain C-terminal" evidence="3">
    <location>
        <begin position="78"/>
        <end position="291"/>
    </location>
</feature>
<dbReference type="InterPro" id="IPR000668">
    <property type="entry name" value="Peptidase_C1A_C"/>
</dbReference>
<dbReference type="InterPro" id="IPR013128">
    <property type="entry name" value="Peptidase_C1A"/>
</dbReference>
<name>A0A839N3H9_9MICO</name>
<keyword evidence="2" id="KW-0732">Signal</keyword>
<dbReference type="GO" id="GO:0008234">
    <property type="term" value="F:cysteine-type peptidase activity"/>
    <property type="evidence" value="ECO:0007669"/>
    <property type="project" value="InterPro"/>
</dbReference>
<dbReference type="RefSeq" id="WP_221185104.1">
    <property type="nucleotide sequence ID" value="NZ_JACHVQ010000001.1"/>
</dbReference>
<dbReference type="InterPro" id="IPR038765">
    <property type="entry name" value="Papain-like_cys_pep_sf"/>
</dbReference>
<comment type="similarity">
    <text evidence="1">Belongs to the peptidase C1 family.</text>
</comment>
<dbReference type="PANTHER" id="PTHR12411">
    <property type="entry name" value="CYSTEINE PROTEASE FAMILY C1-RELATED"/>
    <property type="match status" value="1"/>
</dbReference>
<dbReference type="EMBL" id="JACHVQ010000001">
    <property type="protein sequence ID" value="MBB2890624.1"/>
    <property type="molecule type" value="Genomic_DNA"/>
</dbReference>
<dbReference type="SMART" id="SM00645">
    <property type="entry name" value="Pept_C1"/>
    <property type="match status" value="1"/>
</dbReference>
<feature type="signal peptide" evidence="2">
    <location>
        <begin position="1"/>
        <end position="27"/>
    </location>
</feature>
<accession>A0A839N3H9</accession>
<dbReference type="SUPFAM" id="SSF54001">
    <property type="entry name" value="Cysteine proteinases"/>
    <property type="match status" value="1"/>
</dbReference>
<comment type="caution">
    <text evidence="4">The sequence shown here is derived from an EMBL/GenBank/DDBJ whole genome shotgun (WGS) entry which is preliminary data.</text>
</comment>
<sequence>MHKTTVALALSTVTALSVFSAPGGAHASVPTQHQHISSSSHHGYGFDVAAAKAYEKSVAHRGVRTVGRPKVLRAMQQAPASYSLKQYALQPGDQGQVGSCVAWATGYTAYGVLMNEQGISGSPMAPMCIYSQIAQGHDNGTWASVALPMEQAQGIDTQSDYWQGNYDYTTQPTWNERQNASGYRLSGYTDLTNSSNRREAVEESIASGLPVAIGFTVRSSFEDLDAGNYNYDPSPGESNLGGHEVTIVGYNQNGVEIENSWGSNWGNQGYFTAPWSWLEGSDVNEINSVGKLVPTS</sequence>
<dbReference type="AlphaFoldDB" id="A0A839N3H9"/>
<reference evidence="4 5" key="1">
    <citation type="submission" date="2020-08" db="EMBL/GenBank/DDBJ databases">
        <title>Sequencing the genomes of 1000 actinobacteria strains.</title>
        <authorList>
            <person name="Klenk H.-P."/>
        </authorList>
    </citation>
    <scope>NUCLEOTIDE SEQUENCE [LARGE SCALE GENOMIC DNA]</scope>
    <source>
        <strain evidence="4 5">DSM 105369</strain>
    </source>
</reference>
<evidence type="ECO:0000256" key="1">
    <source>
        <dbReference type="ARBA" id="ARBA00008455"/>
    </source>
</evidence>
<feature type="chain" id="PRO_5032464941" evidence="2">
    <location>
        <begin position="28"/>
        <end position="296"/>
    </location>
</feature>
<protein>
    <submittedName>
        <fullName evidence="4">C1A family cysteine protease</fullName>
    </submittedName>
</protein>